<evidence type="ECO:0000313" key="2">
    <source>
        <dbReference type="Proteomes" id="UP000602647"/>
    </source>
</evidence>
<proteinExistence type="predicted"/>
<protein>
    <submittedName>
        <fullName evidence="1">Uncharacterized protein</fullName>
    </submittedName>
</protein>
<dbReference type="AlphaFoldDB" id="A0A923NKD1"/>
<gene>
    <name evidence="1" type="ORF">H9L42_02260</name>
</gene>
<dbReference type="EMBL" id="JACRYT010000001">
    <property type="protein sequence ID" value="MBC6678649.1"/>
    <property type="molecule type" value="Genomic_DNA"/>
</dbReference>
<evidence type="ECO:0000313" key="1">
    <source>
        <dbReference type="EMBL" id="MBC6678649.1"/>
    </source>
</evidence>
<name>A0A923NKD1_9FIRM</name>
<reference evidence="1" key="1">
    <citation type="submission" date="2020-08" db="EMBL/GenBank/DDBJ databases">
        <title>Genome public.</title>
        <authorList>
            <person name="Liu C."/>
            <person name="Sun Q."/>
        </authorList>
    </citation>
    <scope>NUCLEOTIDE SEQUENCE</scope>
    <source>
        <strain evidence="1">BX12</strain>
    </source>
</reference>
<sequence>MAMDKTTIKVLNKLFEHGYRTEKAILNFSLEDIQKIECYAPSEIAALIGLKEAVKGNKVISYLSGGEET</sequence>
<keyword evidence="2" id="KW-1185">Reference proteome</keyword>
<organism evidence="1 2">
    <name type="scientific">Zhenpiania hominis</name>
    <dbReference type="NCBI Taxonomy" id="2763644"/>
    <lineage>
        <taxon>Bacteria</taxon>
        <taxon>Bacillati</taxon>
        <taxon>Bacillota</taxon>
        <taxon>Clostridia</taxon>
        <taxon>Peptostreptococcales</taxon>
        <taxon>Anaerovoracaceae</taxon>
        <taxon>Zhenpiania</taxon>
    </lineage>
</organism>
<dbReference type="Proteomes" id="UP000602647">
    <property type="component" value="Unassembled WGS sequence"/>
</dbReference>
<comment type="caution">
    <text evidence="1">The sequence shown here is derived from an EMBL/GenBank/DDBJ whole genome shotgun (WGS) entry which is preliminary data.</text>
</comment>
<accession>A0A923NKD1</accession>
<dbReference type="RefSeq" id="WP_187301811.1">
    <property type="nucleotide sequence ID" value="NZ_CBCTQH010000036.1"/>
</dbReference>